<reference evidence="4 5" key="1">
    <citation type="submission" date="2020-07" db="EMBL/GenBank/DDBJ databases">
        <title>Description of Kordia aestuariivivens sp. nov., isolated from a tidal flat.</title>
        <authorList>
            <person name="Park S."/>
            <person name="Yoon J.-H."/>
        </authorList>
    </citation>
    <scope>NUCLEOTIDE SEQUENCE [LARGE SCALE GENOMIC DNA]</scope>
    <source>
        <strain evidence="4 5">YSTF-M3</strain>
    </source>
</reference>
<gene>
    <name evidence="4" type="ORF">H2O64_21730</name>
</gene>
<feature type="domain" description="Gliding motility-associated protein GldM C-terminal" evidence="2">
    <location>
        <begin position="268"/>
        <end position="365"/>
    </location>
</feature>
<organism evidence="4 5">
    <name type="scientific">Kordia aestuariivivens</name>
    <dbReference type="NCBI Taxonomy" id="2759037"/>
    <lineage>
        <taxon>Bacteria</taxon>
        <taxon>Pseudomonadati</taxon>
        <taxon>Bacteroidota</taxon>
        <taxon>Flavobacteriia</taxon>
        <taxon>Flavobacteriales</taxon>
        <taxon>Flavobacteriaceae</taxon>
        <taxon>Kordia</taxon>
    </lineage>
</organism>
<evidence type="ECO:0000256" key="1">
    <source>
        <dbReference type="SAM" id="Coils"/>
    </source>
</evidence>
<dbReference type="InterPro" id="IPR011990">
    <property type="entry name" value="TPR-like_helical_dom_sf"/>
</dbReference>
<dbReference type="Pfam" id="PF12080">
    <property type="entry name" value="GldM_4th"/>
    <property type="match status" value="1"/>
</dbReference>
<dbReference type="Pfam" id="PF21602">
    <property type="entry name" value="GldM_3rd"/>
    <property type="match status" value="1"/>
</dbReference>
<dbReference type="RefSeq" id="WP_187564348.1">
    <property type="nucleotide sequence ID" value="NZ_JACGWS010000018.1"/>
</dbReference>
<dbReference type="InterPro" id="IPR022719">
    <property type="entry name" value="Motility-assoc_prot_GldM_C"/>
</dbReference>
<evidence type="ECO:0000259" key="3">
    <source>
        <dbReference type="Pfam" id="PF21602"/>
    </source>
</evidence>
<name>A0ABR7QFF2_9FLAO</name>
<accession>A0ABR7QFF2</accession>
<proteinExistence type="predicted"/>
<evidence type="ECO:0000259" key="2">
    <source>
        <dbReference type="Pfam" id="PF12080"/>
    </source>
</evidence>
<dbReference type="SUPFAM" id="SSF48452">
    <property type="entry name" value="TPR-like"/>
    <property type="match status" value="1"/>
</dbReference>
<keyword evidence="5" id="KW-1185">Reference proteome</keyword>
<keyword evidence="1" id="KW-0175">Coiled coil</keyword>
<sequence length="371" mass="42988">MFPSSDNEIIEKLETQKEYLEELTINSKDILNRIDSISKSQNIEIELLKKENKALLEKLNRLSISNTYPIFQERIEVLFKQYRYTDARKLLENFINENQFQDSENLSKLHYQISLTYFAERRFNESKKSIQNALSHNNVNYEILKQYDLILEKIAIDLNNRSNLNKKLKDGNIKNIISNELDLEEIIVSADKMNILYRGIDNPISISLHGFEKYDLELKGKGVYKKSKGKYTIRPHSSLKDKMQVIITGKKNGKQITSVREFRVLDIPKPKALIEGNINSKISKSRLLNPKVSIELPYFHLDLNLYVSSFKIQTPNGLVNVRDSKVEQSHKRKIQALKKGDLIQIIDIKAGIINSNLILKNVDPIILRISS</sequence>
<dbReference type="Proteomes" id="UP000619238">
    <property type="component" value="Unassembled WGS sequence"/>
</dbReference>
<evidence type="ECO:0008006" key="6">
    <source>
        <dbReference type="Google" id="ProtNLM"/>
    </source>
</evidence>
<dbReference type="InterPro" id="IPR048406">
    <property type="entry name" value="GldM_Ig-like-2"/>
</dbReference>
<dbReference type="EMBL" id="JACGWS010000018">
    <property type="protein sequence ID" value="MBC8757305.1"/>
    <property type="molecule type" value="Genomic_DNA"/>
</dbReference>
<evidence type="ECO:0000313" key="5">
    <source>
        <dbReference type="Proteomes" id="UP000619238"/>
    </source>
</evidence>
<comment type="caution">
    <text evidence="4">The sequence shown here is derived from an EMBL/GenBank/DDBJ whole genome shotgun (WGS) entry which is preliminary data.</text>
</comment>
<protein>
    <recommendedName>
        <fullName evidence="6">Gliding motility-associated protein GldM C-terminal domain-containing protein</fullName>
    </recommendedName>
</protein>
<evidence type="ECO:0000313" key="4">
    <source>
        <dbReference type="EMBL" id="MBC8757305.1"/>
    </source>
</evidence>
<feature type="coiled-coil region" evidence="1">
    <location>
        <begin position="38"/>
        <end position="65"/>
    </location>
</feature>
<feature type="domain" description="Gliding motility-associated protein GldM second immunoglobulin-like" evidence="3">
    <location>
        <begin position="186"/>
        <end position="264"/>
    </location>
</feature>